<dbReference type="CDD" id="cd04301">
    <property type="entry name" value="NAT_SF"/>
    <property type="match status" value="1"/>
</dbReference>
<evidence type="ECO:0000256" key="1">
    <source>
        <dbReference type="ARBA" id="ARBA00008694"/>
    </source>
</evidence>
<sequence length="145" mass="16495">MKIRPATLADVPALHGLVAELANYVDALPEFTASLAAYETDFREGFFHALVAEVDGKVVGMALYVFMYSTWKGRMLYLEDFVLQPGYRRQGLGQKLWDALLEEGRRKGCKLLKWQIIDTNTEALKFYAAQQATIENNWLNGKLFL</sequence>
<name>A0A923T9E6_9BACT</name>
<reference evidence="5" key="1">
    <citation type="submission" date="2020-08" db="EMBL/GenBank/DDBJ databases">
        <title>Lewinella bacteria from marine environments.</title>
        <authorList>
            <person name="Zhong Y."/>
        </authorList>
    </citation>
    <scope>NUCLEOTIDE SEQUENCE</scope>
    <source>
        <strain evidence="5">KCTC 42187</strain>
    </source>
</reference>
<dbReference type="Proteomes" id="UP000650081">
    <property type="component" value="Unassembled WGS sequence"/>
</dbReference>
<dbReference type="PANTHER" id="PTHR10545">
    <property type="entry name" value="DIAMINE N-ACETYLTRANSFERASE"/>
    <property type="match status" value="1"/>
</dbReference>
<dbReference type="FunFam" id="3.40.630.30:FF:000064">
    <property type="entry name" value="GNAT family acetyltransferase"/>
    <property type="match status" value="1"/>
</dbReference>
<feature type="domain" description="N-acetyltransferase" evidence="4">
    <location>
        <begin position="1"/>
        <end position="145"/>
    </location>
</feature>
<evidence type="ECO:0000256" key="2">
    <source>
        <dbReference type="ARBA" id="ARBA00022679"/>
    </source>
</evidence>
<dbReference type="InterPro" id="IPR000182">
    <property type="entry name" value="GNAT_dom"/>
</dbReference>
<protein>
    <submittedName>
        <fullName evidence="5">GNAT family N-acetyltransferase</fullName>
    </submittedName>
</protein>
<comment type="similarity">
    <text evidence="1">Belongs to the acetyltransferase family.</text>
</comment>
<gene>
    <name evidence="5" type="ORF">H9S92_15040</name>
</gene>
<dbReference type="RefSeq" id="WP_187467520.1">
    <property type="nucleotide sequence ID" value="NZ_JACSIT010000138.1"/>
</dbReference>
<dbReference type="SUPFAM" id="SSF55729">
    <property type="entry name" value="Acyl-CoA N-acyltransferases (Nat)"/>
    <property type="match status" value="1"/>
</dbReference>
<keyword evidence="6" id="KW-1185">Reference proteome</keyword>
<dbReference type="PANTHER" id="PTHR10545:SF29">
    <property type="entry name" value="GH14572P-RELATED"/>
    <property type="match status" value="1"/>
</dbReference>
<evidence type="ECO:0000313" key="5">
    <source>
        <dbReference type="EMBL" id="MBC6995486.1"/>
    </source>
</evidence>
<comment type="caution">
    <text evidence="5">The sequence shown here is derived from an EMBL/GenBank/DDBJ whole genome shotgun (WGS) entry which is preliminary data.</text>
</comment>
<dbReference type="AlphaFoldDB" id="A0A923T9E6"/>
<keyword evidence="2" id="KW-0808">Transferase</keyword>
<dbReference type="InterPro" id="IPR051016">
    <property type="entry name" value="Diverse_Substrate_AcTransf"/>
</dbReference>
<organism evidence="5 6">
    <name type="scientific">Neolewinella lacunae</name>
    <dbReference type="NCBI Taxonomy" id="1517758"/>
    <lineage>
        <taxon>Bacteria</taxon>
        <taxon>Pseudomonadati</taxon>
        <taxon>Bacteroidota</taxon>
        <taxon>Saprospiria</taxon>
        <taxon>Saprospirales</taxon>
        <taxon>Lewinellaceae</taxon>
        <taxon>Neolewinella</taxon>
    </lineage>
</organism>
<dbReference type="PROSITE" id="PS51186">
    <property type="entry name" value="GNAT"/>
    <property type="match status" value="1"/>
</dbReference>
<proteinExistence type="inferred from homology"/>
<dbReference type="Gene3D" id="3.40.630.30">
    <property type="match status" value="1"/>
</dbReference>
<dbReference type="EMBL" id="JACSIT010000138">
    <property type="protein sequence ID" value="MBC6995486.1"/>
    <property type="molecule type" value="Genomic_DNA"/>
</dbReference>
<dbReference type="Pfam" id="PF00583">
    <property type="entry name" value="Acetyltransf_1"/>
    <property type="match status" value="1"/>
</dbReference>
<evidence type="ECO:0000259" key="4">
    <source>
        <dbReference type="PROSITE" id="PS51186"/>
    </source>
</evidence>
<accession>A0A923T9E6</accession>
<evidence type="ECO:0000256" key="3">
    <source>
        <dbReference type="ARBA" id="ARBA00023315"/>
    </source>
</evidence>
<dbReference type="GO" id="GO:0008080">
    <property type="term" value="F:N-acetyltransferase activity"/>
    <property type="evidence" value="ECO:0007669"/>
    <property type="project" value="TreeGrafter"/>
</dbReference>
<dbReference type="InterPro" id="IPR016181">
    <property type="entry name" value="Acyl_CoA_acyltransferase"/>
</dbReference>
<keyword evidence="3" id="KW-0012">Acyltransferase</keyword>
<evidence type="ECO:0000313" key="6">
    <source>
        <dbReference type="Proteomes" id="UP000650081"/>
    </source>
</evidence>